<dbReference type="PANTHER" id="PTHR33744">
    <property type="entry name" value="CARBOHYDRATE DIACID REGULATOR"/>
    <property type="match status" value="1"/>
</dbReference>
<dbReference type="PANTHER" id="PTHR33744:SF1">
    <property type="entry name" value="DNA-BINDING TRANSCRIPTIONAL ACTIVATOR ADER"/>
    <property type="match status" value="1"/>
</dbReference>
<accession>A0ABY4GK68</accession>
<dbReference type="RefSeq" id="WP_244741585.1">
    <property type="nucleotide sequence ID" value="NZ_CP095071.1"/>
</dbReference>
<feature type="domain" description="Purine catabolism PurC-like" evidence="2">
    <location>
        <begin position="15"/>
        <end position="133"/>
    </location>
</feature>
<dbReference type="Proteomes" id="UP000831537">
    <property type="component" value="Chromosome"/>
</dbReference>
<evidence type="ECO:0000259" key="2">
    <source>
        <dbReference type="Pfam" id="PF07905"/>
    </source>
</evidence>
<feature type="domain" description="PucR C-terminal helix-turn-helix" evidence="3">
    <location>
        <begin position="474"/>
        <end position="532"/>
    </location>
</feature>
<feature type="domain" description="CdaR GGDEF-like" evidence="4">
    <location>
        <begin position="318"/>
        <end position="422"/>
    </location>
</feature>
<name>A0ABY4GK68_9BACI</name>
<evidence type="ECO:0000313" key="6">
    <source>
        <dbReference type="Proteomes" id="UP000831537"/>
    </source>
</evidence>
<sequence length="536" mass="62074">MISRKSRKGMSLQKLLKLDPLQEAKQLSVQDADNVMVDHIHVIRSQADERFIRAGEFVLTTEYAFRHNAIELITFIEKLSERGAAGIGIKVDNYLTGVPEEVVRRAIALDFPVVEIAPDTVFSDVVQLVLEEIDHQKSEYLLSVYNRLHTFTNSIVAEEKLQDIVAELEQMIGNPIIIIDLTGNIIAPLLSIILDSNELYQLASALEKKAGTGTIEVELREEEFVAYAFPLTKKRIYSHTPYIACMETNQPLTDVDFLTLNKISSTLLVELTHLQFKDQKKEEYLSSFLRGLLLGEQTAMDQMKPQSAITNMNLDKMWLQVFILHTDEPSLMDQQYTIIKNNLNKTVKSKLLVTKYDREIVFLIADEDKQKLPLSIKMIENELERFWQHKENDVQFVLLIGKAVQKLADVSESYQQAMQTRNIYQEYDLEKRSVYFKDMHVYRLLYLLPNSEERNEYLQGILGPLLRNAKNEMLLETLRVYFTENKNMEISAKRLNIHYHTIVHRFERIKKLLGVDIEDPEVALELQIALKLMKNH</sequence>
<comment type="similarity">
    <text evidence="1">Belongs to the CdaR family.</text>
</comment>
<dbReference type="Pfam" id="PF07905">
    <property type="entry name" value="PucR"/>
    <property type="match status" value="1"/>
</dbReference>
<reference evidence="5 6" key="1">
    <citation type="submission" date="2022-04" db="EMBL/GenBank/DDBJ databases">
        <title>Gracilibacillus sp. isolated from saltern.</title>
        <authorList>
            <person name="Won M."/>
            <person name="Lee C.-M."/>
            <person name="Woen H.-Y."/>
            <person name="Kwon S.-W."/>
        </authorList>
    </citation>
    <scope>NUCLEOTIDE SEQUENCE [LARGE SCALE GENOMIC DNA]</scope>
    <source>
        <strain evidence="5 6">SSPM10-3</strain>
    </source>
</reference>
<dbReference type="EMBL" id="CP095071">
    <property type="protein sequence ID" value="UOQ84167.1"/>
    <property type="molecule type" value="Genomic_DNA"/>
</dbReference>
<dbReference type="Gene3D" id="1.10.10.2840">
    <property type="entry name" value="PucR C-terminal helix-turn-helix domain"/>
    <property type="match status" value="1"/>
</dbReference>
<evidence type="ECO:0000259" key="4">
    <source>
        <dbReference type="Pfam" id="PF17853"/>
    </source>
</evidence>
<keyword evidence="6" id="KW-1185">Reference proteome</keyword>
<protein>
    <submittedName>
        <fullName evidence="5">PucR family transcriptional regulator ligand-binding domain-containing protein</fullName>
    </submittedName>
</protein>
<dbReference type="InterPro" id="IPR025736">
    <property type="entry name" value="PucR_C-HTH_dom"/>
</dbReference>
<evidence type="ECO:0000313" key="5">
    <source>
        <dbReference type="EMBL" id="UOQ84167.1"/>
    </source>
</evidence>
<dbReference type="Pfam" id="PF13556">
    <property type="entry name" value="HTH_30"/>
    <property type="match status" value="1"/>
</dbReference>
<evidence type="ECO:0000259" key="3">
    <source>
        <dbReference type="Pfam" id="PF13556"/>
    </source>
</evidence>
<dbReference type="InterPro" id="IPR012914">
    <property type="entry name" value="PucR_dom"/>
</dbReference>
<dbReference type="InterPro" id="IPR042070">
    <property type="entry name" value="PucR_C-HTH_sf"/>
</dbReference>
<gene>
    <name evidence="5" type="ORF">MUN87_15830</name>
</gene>
<organism evidence="5 6">
    <name type="scientific">Gracilibacillus salinarum</name>
    <dbReference type="NCBI Taxonomy" id="2932255"/>
    <lineage>
        <taxon>Bacteria</taxon>
        <taxon>Bacillati</taxon>
        <taxon>Bacillota</taxon>
        <taxon>Bacilli</taxon>
        <taxon>Bacillales</taxon>
        <taxon>Bacillaceae</taxon>
        <taxon>Gracilibacillus</taxon>
    </lineage>
</organism>
<dbReference type="InterPro" id="IPR041522">
    <property type="entry name" value="CdaR_GGDEF"/>
</dbReference>
<proteinExistence type="inferred from homology"/>
<dbReference type="Pfam" id="PF17853">
    <property type="entry name" value="GGDEF_2"/>
    <property type="match status" value="1"/>
</dbReference>
<evidence type="ECO:0000256" key="1">
    <source>
        <dbReference type="ARBA" id="ARBA00006754"/>
    </source>
</evidence>
<dbReference type="InterPro" id="IPR051448">
    <property type="entry name" value="CdaR-like_regulators"/>
</dbReference>